<dbReference type="GO" id="GO:0016787">
    <property type="term" value="F:hydrolase activity"/>
    <property type="evidence" value="ECO:0007669"/>
    <property type="project" value="UniProtKB-KW"/>
</dbReference>
<protein>
    <submittedName>
        <fullName evidence="5">Glycosyl hydrolase family 18 protein</fullName>
    </submittedName>
</protein>
<reference evidence="5" key="1">
    <citation type="submission" date="2022-12" db="EMBL/GenBank/DDBJ databases">
        <title>Clostridium sp. nov., isolated from industrial wastewater.</title>
        <authorList>
            <person name="Jiayan W."/>
        </authorList>
    </citation>
    <scope>NUCLEOTIDE SEQUENCE</scope>
    <source>
        <strain evidence="5">ZC22-4</strain>
    </source>
</reference>
<dbReference type="PROSITE" id="PS51910">
    <property type="entry name" value="GH18_2"/>
    <property type="match status" value="1"/>
</dbReference>
<dbReference type="SMART" id="SM00636">
    <property type="entry name" value="Glyco_18"/>
    <property type="match status" value="1"/>
</dbReference>
<dbReference type="CDD" id="cd02874">
    <property type="entry name" value="GH18_CFLE_spore_hydrolase"/>
    <property type="match status" value="1"/>
</dbReference>
<dbReference type="SUPFAM" id="SSF51445">
    <property type="entry name" value="(Trans)glycosidases"/>
    <property type="match status" value="1"/>
</dbReference>
<dbReference type="EMBL" id="JAPQFJ010000004">
    <property type="protein sequence ID" value="MCY6958101.1"/>
    <property type="molecule type" value="Genomic_DNA"/>
</dbReference>
<dbReference type="PROSITE" id="PS50853">
    <property type="entry name" value="FN3"/>
    <property type="match status" value="1"/>
</dbReference>
<feature type="domain" description="GH18" evidence="4">
    <location>
        <begin position="136"/>
        <end position="442"/>
    </location>
</feature>
<comment type="caution">
    <text evidence="5">The sequence shown here is derived from an EMBL/GenBank/DDBJ whole genome shotgun (WGS) entry which is preliminary data.</text>
</comment>
<feature type="domain" description="Fibronectin type-III" evidence="3">
    <location>
        <begin position="38"/>
        <end position="125"/>
    </location>
</feature>
<dbReference type="PANTHER" id="PTHR46066:SF2">
    <property type="entry name" value="CHITINASE DOMAIN-CONTAINING PROTEIN 1"/>
    <property type="match status" value="1"/>
</dbReference>
<evidence type="ECO:0000259" key="3">
    <source>
        <dbReference type="PROSITE" id="PS50853"/>
    </source>
</evidence>
<gene>
    <name evidence="5" type="ORF">OW729_05700</name>
</gene>
<sequence>MKYYKKLLLFITVLAVFVLNTNFIFAKPNKKLKSPPAAPTSLTYTGIAQNEVTLNWQSVSGATGYKVYRATPSDSNYTLIATILTNSYKNTNLASNTKYWYFVRAYNSVGTSPDSSHINLTTAQSISTSKKLVMGFATYYYSGDNSSYNSIATNTSTIDEIATHTYITDSYGKISGLVPTNQITYANSNGVKTLAMVSNNFDGNIAKTLLENQTNRQTLISNILNAIKVNGYKGVNIDFEGLYYYDRSYLTAFMSELYSTLHPQGFYVTMAVAAKTSDSPTASWSGAYDYATLAKYSDQIVLMTYDEHYPGGTPGSIASISWVETVIKYALTVIPKEKLLLGTAAYGYDWSINGTKAYSISATYNLAANYGATIKWDSVSQSPYFTYSDASGISHTVWFENAQSLNYKLNLVNSYDISGIAIWRLGLENPDYWTSIKTKFNR</sequence>
<evidence type="ECO:0000259" key="4">
    <source>
        <dbReference type="PROSITE" id="PS51910"/>
    </source>
</evidence>
<dbReference type="PANTHER" id="PTHR46066">
    <property type="entry name" value="CHITINASE DOMAIN-CONTAINING PROTEIN 1 FAMILY MEMBER"/>
    <property type="match status" value="1"/>
</dbReference>
<keyword evidence="1 5" id="KW-0378">Hydrolase</keyword>
<dbReference type="Gene3D" id="3.20.20.80">
    <property type="entry name" value="Glycosidases"/>
    <property type="match status" value="1"/>
</dbReference>
<dbReference type="Pfam" id="PF00041">
    <property type="entry name" value="fn3"/>
    <property type="match status" value="1"/>
</dbReference>
<evidence type="ECO:0000256" key="1">
    <source>
        <dbReference type="ARBA" id="ARBA00022801"/>
    </source>
</evidence>
<dbReference type="InterPro" id="IPR011583">
    <property type="entry name" value="Chitinase_II/V-like_cat"/>
</dbReference>
<organism evidence="5 6">
    <name type="scientific">Clostridium brassicae</name>
    <dbReference type="NCBI Taxonomy" id="2999072"/>
    <lineage>
        <taxon>Bacteria</taxon>
        <taxon>Bacillati</taxon>
        <taxon>Bacillota</taxon>
        <taxon>Clostridia</taxon>
        <taxon>Eubacteriales</taxon>
        <taxon>Clostridiaceae</taxon>
        <taxon>Clostridium</taxon>
    </lineage>
</organism>
<dbReference type="InterPro" id="IPR041704">
    <property type="entry name" value="CFLE_GH18"/>
</dbReference>
<dbReference type="InterPro" id="IPR003961">
    <property type="entry name" value="FN3_dom"/>
</dbReference>
<dbReference type="RefSeq" id="WP_268060511.1">
    <property type="nucleotide sequence ID" value="NZ_JAPQFJ010000004.1"/>
</dbReference>
<evidence type="ECO:0000256" key="2">
    <source>
        <dbReference type="ARBA" id="ARBA00023295"/>
    </source>
</evidence>
<dbReference type="Gene3D" id="3.10.50.10">
    <property type="match status" value="1"/>
</dbReference>
<dbReference type="SMART" id="SM00060">
    <property type="entry name" value="FN3"/>
    <property type="match status" value="1"/>
</dbReference>
<dbReference type="Gene3D" id="2.60.40.10">
    <property type="entry name" value="Immunoglobulins"/>
    <property type="match status" value="1"/>
</dbReference>
<accession>A0ABT4DA68</accession>
<dbReference type="InterPro" id="IPR036116">
    <property type="entry name" value="FN3_sf"/>
</dbReference>
<evidence type="ECO:0000313" key="5">
    <source>
        <dbReference type="EMBL" id="MCY6958101.1"/>
    </source>
</evidence>
<keyword evidence="2" id="KW-0326">Glycosidase</keyword>
<name>A0ABT4DA68_9CLOT</name>
<dbReference type="InterPro" id="IPR029070">
    <property type="entry name" value="Chitinase_insertion_sf"/>
</dbReference>
<evidence type="ECO:0000313" key="6">
    <source>
        <dbReference type="Proteomes" id="UP001144612"/>
    </source>
</evidence>
<dbReference type="Pfam" id="PF00704">
    <property type="entry name" value="Glyco_hydro_18"/>
    <property type="match status" value="1"/>
</dbReference>
<dbReference type="Proteomes" id="UP001144612">
    <property type="component" value="Unassembled WGS sequence"/>
</dbReference>
<dbReference type="InterPro" id="IPR017853">
    <property type="entry name" value="GH"/>
</dbReference>
<keyword evidence="6" id="KW-1185">Reference proteome</keyword>
<proteinExistence type="predicted"/>
<dbReference type="CDD" id="cd00063">
    <property type="entry name" value="FN3"/>
    <property type="match status" value="1"/>
</dbReference>
<dbReference type="SUPFAM" id="SSF49265">
    <property type="entry name" value="Fibronectin type III"/>
    <property type="match status" value="1"/>
</dbReference>
<dbReference type="InterPro" id="IPR001223">
    <property type="entry name" value="Glyco_hydro18_cat"/>
</dbReference>
<dbReference type="InterPro" id="IPR013783">
    <property type="entry name" value="Ig-like_fold"/>
</dbReference>